<dbReference type="InterPro" id="IPR002716">
    <property type="entry name" value="PIN_dom"/>
</dbReference>
<comment type="caution">
    <text evidence="2">The sequence shown here is derived from an EMBL/GenBank/DDBJ whole genome shotgun (WGS) entry which is preliminary data.</text>
</comment>
<dbReference type="Pfam" id="PF13470">
    <property type="entry name" value="PIN_3"/>
    <property type="match status" value="1"/>
</dbReference>
<name>A0A3D9MZS3_9FLAO</name>
<dbReference type="AlphaFoldDB" id="A0A3D9MZS3"/>
<reference evidence="2 3" key="1">
    <citation type="submission" date="2018-07" db="EMBL/GenBank/DDBJ databases">
        <title>Genomic Encyclopedia of Type Strains, Phase III (KMG-III): the genomes of soil and plant-associated and newly described type strains.</title>
        <authorList>
            <person name="Whitman W."/>
        </authorList>
    </citation>
    <scope>NUCLEOTIDE SEQUENCE [LARGE SCALE GENOMIC DNA]</scope>
    <source>
        <strain evidence="2 3">CECT 7948</strain>
    </source>
</reference>
<protein>
    <submittedName>
        <fullName evidence="2">Putative nucleic acid-binding protein</fullName>
    </submittedName>
</protein>
<accession>A0A3D9MZS3</accession>
<evidence type="ECO:0000313" key="3">
    <source>
        <dbReference type="Proteomes" id="UP000256919"/>
    </source>
</evidence>
<dbReference type="EMBL" id="QREI01000002">
    <property type="protein sequence ID" value="REE25712.1"/>
    <property type="molecule type" value="Genomic_DNA"/>
</dbReference>
<feature type="domain" description="PIN" evidence="1">
    <location>
        <begin position="3"/>
        <end position="118"/>
    </location>
</feature>
<gene>
    <name evidence="2" type="ORF">DFQ09_102303</name>
</gene>
<evidence type="ECO:0000313" key="2">
    <source>
        <dbReference type="EMBL" id="REE25712.1"/>
    </source>
</evidence>
<dbReference type="Gene3D" id="3.40.50.1010">
    <property type="entry name" value="5'-nuclease"/>
    <property type="match status" value="1"/>
</dbReference>
<dbReference type="SUPFAM" id="SSF88723">
    <property type="entry name" value="PIN domain-like"/>
    <property type="match status" value="1"/>
</dbReference>
<dbReference type="OrthoDB" id="1148871at2"/>
<evidence type="ECO:0000259" key="1">
    <source>
        <dbReference type="Pfam" id="PF13470"/>
    </source>
</evidence>
<dbReference type="RefSeq" id="WP_115808691.1">
    <property type="nucleotide sequence ID" value="NZ_QREI01000002.1"/>
</dbReference>
<organism evidence="2 3">
    <name type="scientific">Winogradskyella pacifica</name>
    <dbReference type="NCBI Taxonomy" id="664642"/>
    <lineage>
        <taxon>Bacteria</taxon>
        <taxon>Pseudomonadati</taxon>
        <taxon>Bacteroidota</taxon>
        <taxon>Flavobacteriia</taxon>
        <taxon>Flavobacteriales</taxon>
        <taxon>Flavobacteriaceae</taxon>
        <taxon>Winogradskyella</taxon>
    </lineage>
</organism>
<keyword evidence="3" id="KW-1185">Reference proteome</keyword>
<proteinExistence type="predicted"/>
<dbReference type="Proteomes" id="UP000256919">
    <property type="component" value="Unassembled WGS sequence"/>
</dbReference>
<dbReference type="InterPro" id="IPR029060">
    <property type="entry name" value="PIN-like_dom_sf"/>
</dbReference>
<sequence>MSRLLIDTNIVIDLLSKREKFYDEAADLFSRADKKELTLAISSLTFANTNYILTKLKSGKEAREILRKFKVLVEVLSLDDKITELALSDDKFPDFEDGLQYYSAIENQIEIIITRNKKDFKNSKIPVLTAKEFLARK</sequence>